<dbReference type="PROSITE" id="PS50850">
    <property type="entry name" value="MFS"/>
    <property type="match status" value="1"/>
</dbReference>
<comment type="similarity">
    <text evidence="2">Belongs to the major facilitator superfamily. Sugar transporter (TC 2.A.1.1) family.</text>
</comment>
<dbReference type="AlphaFoldDB" id="A0A498KWU5"/>
<feature type="transmembrane region" description="Helical" evidence="7">
    <location>
        <begin position="20"/>
        <end position="40"/>
    </location>
</feature>
<comment type="subcellular location">
    <subcellularLocation>
        <location evidence="1">Membrane</location>
        <topology evidence="1">Multi-pass membrane protein</topology>
    </subcellularLocation>
</comment>
<evidence type="ECO:0000256" key="6">
    <source>
        <dbReference type="ARBA" id="ARBA00023136"/>
    </source>
</evidence>
<dbReference type="Pfam" id="PF00083">
    <property type="entry name" value="Sugar_tr"/>
    <property type="match status" value="1"/>
</dbReference>
<organism evidence="9 10">
    <name type="scientific">Malus domestica</name>
    <name type="common">Apple</name>
    <name type="synonym">Pyrus malus</name>
    <dbReference type="NCBI Taxonomy" id="3750"/>
    <lineage>
        <taxon>Eukaryota</taxon>
        <taxon>Viridiplantae</taxon>
        <taxon>Streptophyta</taxon>
        <taxon>Embryophyta</taxon>
        <taxon>Tracheophyta</taxon>
        <taxon>Spermatophyta</taxon>
        <taxon>Magnoliopsida</taxon>
        <taxon>eudicotyledons</taxon>
        <taxon>Gunneridae</taxon>
        <taxon>Pentapetalae</taxon>
        <taxon>rosids</taxon>
        <taxon>fabids</taxon>
        <taxon>Rosales</taxon>
        <taxon>Rosaceae</taxon>
        <taxon>Amygdaloideae</taxon>
        <taxon>Maleae</taxon>
        <taxon>Malus</taxon>
    </lineage>
</organism>
<dbReference type="SUPFAM" id="SSF103473">
    <property type="entry name" value="MFS general substrate transporter"/>
    <property type="match status" value="1"/>
</dbReference>
<feature type="domain" description="Major facilitator superfamily (MFS) profile" evidence="8">
    <location>
        <begin position="1"/>
        <end position="114"/>
    </location>
</feature>
<dbReference type="Proteomes" id="UP000290289">
    <property type="component" value="Chromosome 1"/>
</dbReference>
<evidence type="ECO:0000256" key="1">
    <source>
        <dbReference type="ARBA" id="ARBA00004141"/>
    </source>
</evidence>
<dbReference type="PANTHER" id="PTHR23500:SF460">
    <property type="entry name" value="SUGAR TRANSPORT PROTEIN 11"/>
    <property type="match status" value="1"/>
</dbReference>
<evidence type="ECO:0000256" key="3">
    <source>
        <dbReference type="ARBA" id="ARBA00022448"/>
    </source>
</evidence>
<protein>
    <recommendedName>
        <fullName evidence="8">Major facilitator superfamily (MFS) profile domain-containing protein</fullName>
    </recommendedName>
</protein>
<dbReference type="InterPro" id="IPR020846">
    <property type="entry name" value="MFS_dom"/>
</dbReference>
<dbReference type="EMBL" id="RDQH01000327">
    <property type="protein sequence ID" value="RXI09393.1"/>
    <property type="molecule type" value="Genomic_DNA"/>
</dbReference>
<dbReference type="PROSITE" id="PS00216">
    <property type="entry name" value="SUGAR_TRANSPORT_1"/>
    <property type="match status" value="1"/>
</dbReference>
<feature type="transmembrane region" description="Helical" evidence="7">
    <location>
        <begin position="85"/>
        <end position="109"/>
    </location>
</feature>
<evidence type="ECO:0000256" key="7">
    <source>
        <dbReference type="SAM" id="Phobius"/>
    </source>
</evidence>
<dbReference type="InterPro" id="IPR005828">
    <property type="entry name" value="MFS_sugar_transport-like"/>
</dbReference>
<feature type="transmembrane region" description="Helical" evidence="7">
    <location>
        <begin position="52"/>
        <end position="73"/>
    </location>
</feature>
<dbReference type="InterPro" id="IPR045262">
    <property type="entry name" value="STP/PLT_plant"/>
</dbReference>
<evidence type="ECO:0000256" key="4">
    <source>
        <dbReference type="ARBA" id="ARBA00022692"/>
    </source>
</evidence>
<keyword evidence="3" id="KW-0813">Transport</keyword>
<dbReference type="InterPro" id="IPR005829">
    <property type="entry name" value="Sugar_transporter_CS"/>
</dbReference>
<keyword evidence="4 7" id="KW-0812">Transmembrane</keyword>
<name>A0A498KWU5_MALDO</name>
<keyword evidence="10" id="KW-1185">Reference proteome</keyword>
<comment type="caution">
    <text evidence="9">The sequence shown here is derived from an EMBL/GenBank/DDBJ whole genome shotgun (WGS) entry which is preliminary data.</text>
</comment>
<dbReference type="InterPro" id="IPR036259">
    <property type="entry name" value="MFS_trans_sf"/>
</dbReference>
<evidence type="ECO:0000313" key="9">
    <source>
        <dbReference type="EMBL" id="RXI09393.1"/>
    </source>
</evidence>
<dbReference type="PANTHER" id="PTHR23500">
    <property type="entry name" value="SOLUTE CARRIER FAMILY 2, FACILITATED GLUCOSE TRANSPORTER"/>
    <property type="match status" value="1"/>
</dbReference>
<dbReference type="STRING" id="3750.A0A498KWU5"/>
<keyword evidence="6 7" id="KW-0472">Membrane</keyword>
<accession>A0A498KWU5</accession>
<sequence>MFYAPLLFNTLGFGEEASLMSTVITGGVNVIATLVSMLTVDRFGRRALFLEGGLQMIISQVAVGIMIGGKFGVSGEGSLTKDEANLLLCLICTYVAAFAWSWGPLGWLVPSEVC</sequence>
<dbReference type="Gene3D" id="1.20.1250.20">
    <property type="entry name" value="MFS general substrate transporter like domains"/>
    <property type="match status" value="1"/>
</dbReference>
<evidence type="ECO:0000256" key="5">
    <source>
        <dbReference type="ARBA" id="ARBA00022989"/>
    </source>
</evidence>
<evidence type="ECO:0000259" key="8">
    <source>
        <dbReference type="PROSITE" id="PS50850"/>
    </source>
</evidence>
<reference evidence="9 10" key="1">
    <citation type="submission" date="2018-10" db="EMBL/GenBank/DDBJ databases">
        <title>A high-quality apple genome assembly.</title>
        <authorList>
            <person name="Hu J."/>
        </authorList>
    </citation>
    <scope>NUCLEOTIDE SEQUENCE [LARGE SCALE GENOMIC DNA]</scope>
    <source>
        <strain evidence="10">cv. HFTH1</strain>
        <tissue evidence="9">Young leaf</tissue>
    </source>
</reference>
<evidence type="ECO:0000313" key="10">
    <source>
        <dbReference type="Proteomes" id="UP000290289"/>
    </source>
</evidence>
<dbReference type="GO" id="GO:0015144">
    <property type="term" value="F:carbohydrate transmembrane transporter activity"/>
    <property type="evidence" value="ECO:0007669"/>
    <property type="project" value="InterPro"/>
</dbReference>
<gene>
    <name evidence="9" type="ORF">DVH24_034010</name>
</gene>
<keyword evidence="5 7" id="KW-1133">Transmembrane helix</keyword>
<dbReference type="GO" id="GO:0016020">
    <property type="term" value="C:membrane"/>
    <property type="evidence" value="ECO:0007669"/>
    <property type="project" value="UniProtKB-SubCell"/>
</dbReference>
<proteinExistence type="inferred from homology"/>
<evidence type="ECO:0000256" key="2">
    <source>
        <dbReference type="ARBA" id="ARBA00010992"/>
    </source>
</evidence>